<feature type="region of interest" description="Disordered" evidence="2">
    <location>
        <begin position="1"/>
        <end position="53"/>
    </location>
</feature>
<dbReference type="STRING" id="341454.A0A4S2MKB2"/>
<keyword evidence="4" id="KW-1185">Reference proteome</keyword>
<feature type="region of interest" description="Disordered" evidence="2">
    <location>
        <begin position="73"/>
        <end position="97"/>
    </location>
</feature>
<keyword evidence="1" id="KW-0175">Coiled coil</keyword>
<dbReference type="Proteomes" id="UP000298138">
    <property type="component" value="Unassembled WGS sequence"/>
</dbReference>
<protein>
    <submittedName>
        <fullName evidence="3">Uncharacterized protein</fullName>
    </submittedName>
</protein>
<sequence>MPFERSTKNPPLVRSRDDDHNGSPVSAIPNSPRSPSSTPNLLFLSPPPTSPTTFEFHPLPPQLFHFPPSTDSHFLTPSSLKRRRPLTDIDGSSREYTKKRRCRLQLNTSRLSAPFAIPPTNIPERPPNNPRTTLFLRGRPRSAVVQSAFLLRKAAILNKIKKEREEMVRRKEEERRVFRERLAAAARAPERRENIMRFCNGRVGRQRIPSLGLSTPSPIVSAMPCLPTTPPLGLGILTTEATPPPSYLDLTQFLPPTPPLELGYITPSTIPSPLEKFNVHSILPHLHRPPTPPSEGELEQRMKEGCMGLNIGDVF</sequence>
<proteinExistence type="predicted"/>
<dbReference type="OrthoDB" id="5387995at2759"/>
<name>A0A4S2MKB2_9PEZI</name>
<dbReference type="InParanoid" id="A0A4S2MKB2"/>
<feature type="coiled-coil region" evidence="1">
    <location>
        <begin position="157"/>
        <end position="188"/>
    </location>
</feature>
<evidence type="ECO:0000313" key="4">
    <source>
        <dbReference type="Proteomes" id="UP000298138"/>
    </source>
</evidence>
<dbReference type="EMBL" id="ML220156">
    <property type="protein sequence ID" value="TGZ77265.1"/>
    <property type="molecule type" value="Genomic_DNA"/>
</dbReference>
<reference evidence="3 4" key="1">
    <citation type="submission" date="2019-04" db="EMBL/GenBank/DDBJ databases">
        <title>Comparative genomics and transcriptomics to analyze fruiting body development in filamentous ascomycetes.</title>
        <authorList>
            <consortium name="DOE Joint Genome Institute"/>
            <person name="Lutkenhaus R."/>
            <person name="Traeger S."/>
            <person name="Breuer J."/>
            <person name="Kuo A."/>
            <person name="Lipzen A."/>
            <person name="Pangilinan J."/>
            <person name="Dilworth D."/>
            <person name="Sandor L."/>
            <person name="Poggeler S."/>
            <person name="Barry K."/>
            <person name="Grigoriev I.V."/>
            <person name="Nowrousian M."/>
        </authorList>
    </citation>
    <scope>NUCLEOTIDE SEQUENCE [LARGE SCALE GENOMIC DNA]</scope>
    <source>
        <strain evidence="3 4">CBS 389.68</strain>
    </source>
</reference>
<evidence type="ECO:0000313" key="3">
    <source>
        <dbReference type="EMBL" id="TGZ77265.1"/>
    </source>
</evidence>
<dbReference type="AlphaFoldDB" id="A0A4S2MKB2"/>
<evidence type="ECO:0000256" key="1">
    <source>
        <dbReference type="SAM" id="Coils"/>
    </source>
</evidence>
<organism evidence="3 4">
    <name type="scientific">Ascodesmis nigricans</name>
    <dbReference type="NCBI Taxonomy" id="341454"/>
    <lineage>
        <taxon>Eukaryota</taxon>
        <taxon>Fungi</taxon>
        <taxon>Dikarya</taxon>
        <taxon>Ascomycota</taxon>
        <taxon>Pezizomycotina</taxon>
        <taxon>Pezizomycetes</taxon>
        <taxon>Pezizales</taxon>
        <taxon>Ascodesmidaceae</taxon>
        <taxon>Ascodesmis</taxon>
    </lineage>
</organism>
<feature type="compositionally biased region" description="Low complexity" evidence="2">
    <location>
        <begin position="29"/>
        <end position="44"/>
    </location>
</feature>
<feature type="compositionally biased region" description="Basic and acidic residues" evidence="2">
    <location>
        <begin position="85"/>
        <end position="96"/>
    </location>
</feature>
<accession>A0A4S2MKB2</accession>
<gene>
    <name evidence="3" type="ORF">EX30DRAFT_344270</name>
</gene>
<evidence type="ECO:0000256" key="2">
    <source>
        <dbReference type="SAM" id="MobiDB-lite"/>
    </source>
</evidence>